<dbReference type="InterPro" id="IPR011009">
    <property type="entry name" value="Kinase-like_dom_sf"/>
</dbReference>
<organism evidence="2 3">
    <name type="scientific">Corchorus olitorius</name>
    <dbReference type="NCBI Taxonomy" id="93759"/>
    <lineage>
        <taxon>Eukaryota</taxon>
        <taxon>Viridiplantae</taxon>
        <taxon>Streptophyta</taxon>
        <taxon>Embryophyta</taxon>
        <taxon>Tracheophyta</taxon>
        <taxon>Spermatophyta</taxon>
        <taxon>Magnoliopsida</taxon>
        <taxon>eudicotyledons</taxon>
        <taxon>Gunneridae</taxon>
        <taxon>Pentapetalae</taxon>
        <taxon>rosids</taxon>
        <taxon>malvids</taxon>
        <taxon>Malvales</taxon>
        <taxon>Malvaceae</taxon>
        <taxon>Grewioideae</taxon>
        <taxon>Apeibeae</taxon>
        <taxon>Corchorus</taxon>
    </lineage>
</organism>
<protein>
    <recommendedName>
        <fullName evidence="1">Serine-threonine/tyrosine-protein kinase catalytic domain-containing protein</fullName>
    </recommendedName>
</protein>
<reference evidence="3" key="1">
    <citation type="submission" date="2013-09" db="EMBL/GenBank/DDBJ databases">
        <title>Corchorus olitorius genome sequencing.</title>
        <authorList>
            <person name="Alam M."/>
            <person name="Haque M.S."/>
            <person name="Islam M.S."/>
            <person name="Emdad E.M."/>
            <person name="Islam M.M."/>
            <person name="Ahmed B."/>
            <person name="Halim A."/>
            <person name="Hossen Q.M.M."/>
            <person name="Hossain M.Z."/>
            <person name="Ahmed R."/>
            <person name="Khan M.M."/>
            <person name="Islam R."/>
            <person name="Rashid M.M."/>
            <person name="Khan S.A."/>
            <person name="Rahman M.S."/>
            <person name="Alam M."/>
            <person name="Yahiya A.S."/>
            <person name="Khan M.S."/>
            <person name="Azam M.S."/>
            <person name="Haque T."/>
            <person name="Lashkar M.Z.H."/>
            <person name="Akhand A.I."/>
            <person name="Morshed G."/>
            <person name="Roy S."/>
            <person name="Uddin K.S."/>
            <person name="Rabeya T."/>
            <person name="Hossain A.S."/>
            <person name="Chowdhury A."/>
            <person name="Snigdha A.R."/>
            <person name="Mortoza M.S."/>
            <person name="Matin S.A."/>
            <person name="Hoque S.M.E."/>
            <person name="Islam M.K."/>
            <person name="Roy D.K."/>
            <person name="Haider R."/>
            <person name="Moosa M.M."/>
            <person name="Elias S.M."/>
            <person name="Hasan A.M."/>
            <person name="Jahan S."/>
            <person name="Shafiuddin M."/>
            <person name="Mahmood N."/>
            <person name="Shommy N.S."/>
        </authorList>
    </citation>
    <scope>NUCLEOTIDE SEQUENCE [LARGE SCALE GENOMIC DNA]</scope>
    <source>
        <strain evidence="3">cv. O-4</strain>
    </source>
</reference>
<gene>
    <name evidence="2" type="ORF">COLO4_08392</name>
</gene>
<evidence type="ECO:0000313" key="2">
    <source>
        <dbReference type="EMBL" id="OMP06010.1"/>
    </source>
</evidence>
<sequence length="104" mass="12274">MIEGFPPFHTKQENEVPKAYVANECQPFQAPAKCYAHVLKELIEECWSEEPFKRPPFRHIITRLYHINNQLAHKRRWKVSLSSFSFFLSHINRQGTGGLCLQYL</sequence>
<proteinExistence type="predicted"/>
<dbReference type="EMBL" id="AWUE01013741">
    <property type="protein sequence ID" value="OMP06010.1"/>
    <property type="molecule type" value="Genomic_DNA"/>
</dbReference>
<dbReference type="STRING" id="93759.A0A1R3KG05"/>
<dbReference type="SUPFAM" id="SSF56112">
    <property type="entry name" value="Protein kinase-like (PK-like)"/>
    <property type="match status" value="1"/>
</dbReference>
<evidence type="ECO:0000259" key="1">
    <source>
        <dbReference type="Pfam" id="PF07714"/>
    </source>
</evidence>
<dbReference type="GO" id="GO:0004672">
    <property type="term" value="F:protein kinase activity"/>
    <property type="evidence" value="ECO:0007669"/>
    <property type="project" value="InterPro"/>
</dbReference>
<dbReference type="OrthoDB" id="1746942at2759"/>
<evidence type="ECO:0000313" key="3">
    <source>
        <dbReference type="Proteomes" id="UP000187203"/>
    </source>
</evidence>
<dbReference type="Gene3D" id="1.10.510.10">
    <property type="entry name" value="Transferase(Phosphotransferase) domain 1"/>
    <property type="match status" value="1"/>
</dbReference>
<name>A0A1R3KG05_9ROSI</name>
<comment type="caution">
    <text evidence="2">The sequence shown here is derived from an EMBL/GenBank/DDBJ whole genome shotgun (WGS) entry which is preliminary data.</text>
</comment>
<keyword evidence="3" id="KW-1185">Reference proteome</keyword>
<dbReference type="InterPro" id="IPR001245">
    <property type="entry name" value="Ser-Thr/Tyr_kinase_cat_dom"/>
</dbReference>
<dbReference type="Proteomes" id="UP000187203">
    <property type="component" value="Unassembled WGS sequence"/>
</dbReference>
<dbReference type="AlphaFoldDB" id="A0A1R3KG05"/>
<feature type="domain" description="Serine-threonine/tyrosine-protein kinase catalytic" evidence="1">
    <location>
        <begin position="4"/>
        <end position="64"/>
    </location>
</feature>
<accession>A0A1R3KG05</accession>
<dbReference type="Pfam" id="PF07714">
    <property type="entry name" value="PK_Tyr_Ser-Thr"/>
    <property type="match status" value="1"/>
</dbReference>